<sequence>MNQKIIGFHQDEANDWVADLACGHTRHVRHQPPWFNRPWVVTPEGRQQYLGYELFCKTCAELTPP</sequence>
<dbReference type="EMBL" id="AZHX01001373">
    <property type="protein sequence ID" value="ETX03859.1"/>
    <property type="molecule type" value="Genomic_DNA"/>
</dbReference>
<organism evidence="1 2">
    <name type="scientific">Candidatus Entotheonella gemina</name>
    <dbReference type="NCBI Taxonomy" id="1429439"/>
    <lineage>
        <taxon>Bacteria</taxon>
        <taxon>Pseudomonadati</taxon>
        <taxon>Nitrospinota/Tectimicrobiota group</taxon>
        <taxon>Candidatus Tectimicrobiota</taxon>
        <taxon>Candidatus Entotheonellia</taxon>
        <taxon>Candidatus Entotheonellales</taxon>
        <taxon>Candidatus Entotheonellaceae</taxon>
        <taxon>Candidatus Entotheonella</taxon>
    </lineage>
</organism>
<dbReference type="Proteomes" id="UP000019140">
    <property type="component" value="Unassembled WGS sequence"/>
</dbReference>
<protein>
    <recommendedName>
        <fullName evidence="3">GNAT family acetyltransferase</fullName>
    </recommendedName>
</protein>
<dbReference type="HOGENOM" id="CLU_199070_0_0_7"/>
<evidence type="ECO:0008006" key="3">
    <source>
        <dbReference type="Google" id="ProtNLM"/>
    </source>
</evidence>
<name>W4M0L7_9BACT</name>
<dbReference type="Pfam" id="PF12088">
    <property type="entry name" value="DUF3565"/>
    <property type="match status" value="1"/>
</dbReference>
<gene>
    <name evidence="1" type="ORF">ETSY2_32185</name>
</gene>
<accession>W4M0L7</accession>
<evidence type="ECO:0000313" key="1">
    <source>
        <dbReference type="EMBL" id="ETX03859.1"/>
    </source>
</evidence>
<keyword evidence="2" id="KW-1185">Reference proteome</keyword>
<reference evidence="1 2" key="1">
    <citation type="journal article" date="2014" name="Nature">
        <title>An environmental bacterial taxon with a large and distinct metabolic repertoire.</title>
        <authorList>
            <person name="Wilson M.C."/>
            <person name="Mori T."/>
            <person name="Ruckert C."/>
            <person name="Uria A.R."/>
            <person name="Helf M.J."/>
            <person name="Takada K."/>
            <person name="Gernert C."/>
            <person name="Steffens U.A."/>
            <person name="Heycke N."/>
            <person name="Schmitt S."/>
            <person name="Rinke C."/>
            <person name="Helfrich E.J."/>
            <person name="Brachmann A.O."/>
            <person name="Gurgui C."/>
            <person name="Wakimoto T."/>
            <person name="Kracht M."/>
            <person name="Crusemann M."/>
            <person name="Hentschel U."/>
            <person name="Abe I."/>
            <person name="Matsunaga S."/>
            <person name="Kalinowski J."/>
            <person name="Takeyama H."/>
            <person name="Piel J."/>
        </authorList>
    </citation>
    <scope>NUCLEOTIDE SEQUENCE [LARGE SCALE GENOMIC DNA]</scope>
    <source>
        <strain evidence="2">TSY2</strain>
    </source>
</reference>
<dbReference type="AlphaFoldDB" id="W4M0L7"/>
<comment type="caution">
    <text evidence="1">The sequence shown here is derived from an EMBL/GenBank/DDBJ whole genome shotgun (WGS) entry which is preliminary data.</text>
</comment>
<dbReference type="InterPro" id="IPR021948">
    <property type="entry name" value="DUF3565"/>
</dbReference>
<proteinExistence type="predicted"/>
<evidence type="ECO:0000313" key="2">
    <source>
        <dbReference type="Proteomes" id="UP000019140"/>
    </source>
</evidence>